<evidence type="ECO:0000256" key="6">
    <source>
        <dbReference type="ARBA" id="ARBA00022917"/>
    </source>
</evidence>
<dbReference type="InterPro" id="IPR006195">
    <property type="entry name" value="aa-tRNA-synth_II"/>
</dbReference>
<comment type="subcellular location">
    <subcellularLocation>
        <location evidence="8">Cytoplasm</location>
    </subcellularLocation>
</comment>
<evidence type="ECO:0000256" key="5">
    <source>
        <dbReference type="ARBA" id="ARBA00022840"/>
    </source>
</evidence>
<feature type="binding site" evidence="8">
    <location>
        <position position="99"/>
    </location>
    <ligand>
        <name>substrate</name>
    </ligand>
</feature>
<feature type="binding site" evidence="8">
    <location>
        <begin position="193"/>
        <end position="195"/>
    </location>
    <ligand>
        <name>ATP</name>
        <dbReference type="ChEBI" id="CHEBI:30616"/>
    </ligand>
</feature>
<keyword evidence="6 8" id="KW-0648">Protein biosynthesis</keyword>
<dbReference type="Pfam" id="PF03129">
    <property type="entry name" value="HGTP_anticodon"/>
    <property type="match status" value="1"/>
</dbReference>
<dbReference type="FunFam" id="3.40.50.800:FF:000002">
    <property type="entry name" value="Glycine--tRNA ligase"/>
    <property type="match status" value="1"/>
</dbReference>
<keyword evidence="2 8" id="KW-0963">Cytoplasm</keyword>
<dbReference type="PANTHER" id="PTHR10745:SF8">
    <property type="entry name" value="DNA POLYMERASE SUBUNIT GAMMA-2, MITOCHONDRIAL"/>
    <property type="match status" value="1"/>
</dbReference>
<evidence type="ECO:0000256" key="8">
    <source>
        <dbReference type="HAMAP-Rule" id="MF_00253"/>
    </source>
</evidence>
<dbReference type="GO" id="GO:0070062">
    <property type="term" value="C:extracellular exosome"/>
    <property type="evidence" value="ECO:0007669"/>
    <property type="project" value="UniProtKB-ARBA"/>
</dbReference>
<gene>
    <name evidence="8" type="primary">glyQS</name>
    <name evidence="10" type="ORF">IW245_004739</name>
</gene>
<dbReference type="GO" id="GO:0046983">
    <property type="term" value="F:protein dimerization activity"/>
    <property type="evidence" value="ECO:0007669"/>
    <property type="project" value="UniProtKB-ARBA"/>
</dbReference>
<dbReference type="InterPro" id="IPR027031">
    <property type="entry name" value="Gly-tRNA_synthase/POLG2"/>
</dbReference>
<dbReference type="GO" id="GO:0006426">
    <property type="term" value="P:glycyl-tRNA aminoacylation"/>
    <property type="evidence" value="ECO:0007669"/>
    <property type="project" value="UniProtKB-UniRule"/>
</dbReference>
<dbReference type="CDD" id="cd00858">
    <property type="entry name" value="GlyRS_anticodon"/>
    <property type="match status" value="1"/>
</dbReference>
<keyword evidence="5 8" id="KW-0067">ATP-binding</keyword>
<dbReference type="SUPFAM" id="SSF55681">
    <property type="entry name" value="Class II aaRS and biotin synthetases"/>
    <property type="match status" value="1"/>
</dbReference>
<feature type="domain" description="Aminoacyl-transfer RNA synthetases class-II family profile" evidence="9">
    <location>
        <begin position="7"/>
        <end position="359"/>
    </location>
</feature>
<dbReference type="GO" id="GO:0005524">
    <property type="term" value="F:ATP binding"/>
    <property type="evidence" value="ECO:0007669"/>
    <property type="project" value="UniProtKB-UniRule"/>
</dbReference>
<name>A0A8J7GNT2_9ACTN</name>
<dbReference type="SUPFAM" id="SSF52954">
    <property type="entry name" value="Class II aaRS ABD-related"/>
    <property type="match status" value="1"/>
</dbReference>
<keyword evidence="4 8" id="KW-0547">Nucleotide-binding</keyword>
<dbReference type="Gene3D" id="3.40.50.800">
    <property type="entry name" value="Anticodon-binding domain"/>
    <property type="match status" value="1"/>
</dbReference>
<dbReference type="Gene3D" id="3.30.930.10">
    <property type="entry name" value="Bira Bifunctional Protein, Domain 2"/>
    <property type="match status" value="1"/>
</dbReference>
<dbReference type="EC" id="6.1.1.14" evidence="8"/>
<comment type="caution">
    <text evidence="10">The sequence shown here is derived from an EMBL/GenBank/DDBJ whole genome shotgun (WGS) entry which is preliminary data.</text>
</comment>
<feature type="binding site" evidence="8">
    <location>
        <begin position="203"/>
        <end position="208"/>
    </location>
    <ligand>
        <name>ATP</name>
        <dbReference type="ChEBI" id="CHEBI:30616"/>
    </ligand>
</feature>
<dbReference type="HAMAP" id="MF_00253_B">
    <property type="entry name" value="Gly_tRNA_synth_B"/>
    <property type="match status" value="1"/>
</dbReference>
<comment type="similarity">
    <text evidence="1 8">Belongs to the class-II aminoacyl-tRNA synthetase family.</text>
</comment>
<feature type="binding site" evidence="8">
    <location>
        <begin position="324"/>
        <end position="327"/>
    </location>
    <ligand>
        <name>ATP</name>
        <dbReference type="ChEBI" id="CHEBI:30616"/>
    </ligand>
</feature>
<dbReference type="GO" id="GO:0015966">
    <property type="term" value="P:diadenosine tetraphosphate biosynthetic process"/>
    <property type="evidence" value="ECO:0007669"/>
    <property type="project" value="UniProtKB-ARBA"/>
</dbReference>
<keyword evidence="7 8" id="KW-0030">Aminoacyl-tRNA synthetase</keyword>
<dbReference type="RefSeq" id="WP_197005288.1">
    <property type="nucleotide sequence ID" value="NZ_BONS01000025.1"/>
</dbReference>
<dbReference type="InterPro" id="IPR004154">
    <property type="entry name" value="Anticodon-bd"/>
</dbReference>
<comment type="subunit">
    <text evidence="8">Homodimer.</text>
</comment>
<accession>A0A8J7GNT2</accession>
<evidence type="ECO:0000256" key="7">
    <source>
        <dbReference type="ARBA" id="ARBA00023146"/>
    </source>
</evidence>
<evidence type="ECO:0000313" key="10">
    <source>
        <dbReference type="EMBL" id="MBG6138545.1"/>
    </source>
</evidence>
<protein>
    <recommendedName>
        <fullName evidence="8">Glycine--tRNA ligase</fullName>
        <ecNumber evidence="8">6.1.1.14</ecNumber>
    </recommendedName>
    <alternativeName>
        <fullName evidence="8">Glycyl-tRNA synthetase</fullName>
        <shortName evidence="8">GlyRS</shortName>
    </alternativeName>
</protein>
<comment type="catalytic activity">
    <reaction evidence="8">
        <text>tRNA(Gly) + glycine + ATP = glycyl-tRNA(Gly) + AMP + diphosphate</text>
        <dbReference type="Rhea" id="RHEA:16013"/>
        <dbReference type="Rhea" id="RHEA-COMP:9664"/>
        <dbReference type="Rhea" id="RHEA-COMP:9683"/>
        <dbReference type="ChEBI" id="CHEBI:30616"/>
        <dbReference type="ChEBI" id="CHEBI:33019"/>
        <dbReference type="ChEBI" id="CHEBI:57305"/>
        <dbReference type="ChEBI" id="CHEBI:78442"/>
        <dbReference type="ChEBI" id="CHEBI:78522"/>
        <dbReference type="ChEBI" id="CHEBI:456215"/>
        <dbReference type="EC" id="6.1.1.14"/>
    </reaction>
</comment>
<evidence type="ECO:0000256" key="1">
    <source>
        <dbReference type="ARBA" id="ARBA00008226"/>
    </source>
</evidence>
<proteinExistence type="inferred from homology"/>
<evidence type="ECO:0000259" key="9">
    <source>
        <dbReference type="PROSITE" id="PS50862"/>
    </source>
</evidence>
<feature type="binding site" evidence="8">
    <location>
        <begin position="320"/>
        <end position="324"/>
    </location>
    <ligand>
        <name>substrate</name>
    </ligand>
</feature>
<feature type="binding site" evidence="8">
    <location>
        <begin position="208"/>
        <end position="212"/>
    </location>
    <ligand>
        <name>substrate</name>
    </ligand>
</feature>
<evidence type="ECO:0000256" key="3">
    <source>
        <dbReference type="ARBA" id="ARBA00022598"/>
    </source>
</evidence>
<evidence type="ECO:0000313" key="11">
    <source>
        <dbReference type="Proteomes" id="UP000622552"/>
    </source>
</evidence>
<dbReference type="Proteomes" id="UP000622552">
    <property type="component" value="Unassembled WGS sequence"/>
</dbReference>
<dbReference type="GO" id="GO:0004081">
    <property type="term" value="F:bis(5'-nucleosyl)-tetraphosphatase (asymmetrical) activity"/>
    <property type="evidence" value="ECO:0007669"/>
    <property type="project" value="UniProtKB-ARBA"/>
</dbReference>
<dbReference type="CDD" id="cd00774">
    <property type="entry name" value="GlyRS-like_core"/>
    <property type="match status" value="1"/>
</dbReference>
<organism evidence="10 11">
    <name type="scientific">Longispora fulva</name>
    <dbReference type="NCBI Taxonomy" id="619741"/>
    <lineage>
        <taxon>Bacteria</taxon>
        <taxon>Bacillati</taxon>
        <taxon>Actinomycetota</taxon>
        <taxon>Actinomycetes</taxon>
        <taxon>Micromonosporales</taxon>
        <taxon>Micromonosporaceae</taxon>
        <taxon>Longispora</taxon>
    </lineage>
</organism>
<dbReference type="Pfam" id="PF00587">
    <property type="entry name" value="tRNA-synt_2b"/>
    <property type="match status" value="1"/>
</dbReference>
<dbReference type="GO" id="GO:0005829">
    <property type="term" value="C:cytosol"/>
    <property type="evidence" value="ECO:0007669"/>
    <property type="project" value="UniProtKB-ARBA"/>
</dbReference>
<dbReference type="InterPro" id="IPR033731">
    <property type="entry name" value="GlyRS-like_core"/>
</dbReference>
<dbReference type="InterPro" id="IPR045864">
    <property type="entry name" value="aa-tRNA-synth_II/BPL/LPL"/>
</dbReference>
<reference evidence="10" key="1">
    <citation type="submission" date="2020-11" db="EMBL/GenBank/DDBJ databases">
        <title>Sequencing the genomes of 1000 actinobacteria strains.</title>
        <authorList>
            <person name="Klenk H.-P."/>
        </authorList>
    </citation>
    <scope>NUCLEOTIDE SEQUENCE</scope>
    <source>
        <strain evidence="10">DSM 45356</strain>
    </source>
</reference>
<dbReference type="PANTHER" id="PTHR10745">
    <property type="entry name" value="GLYCYL-TRNA SYNTHETASE/DNA POLYMERASE SUBUNIT GAMMA-2"/>
    <property type="match status" value="1"/>
</dbReference>
<comment type="function">
    <text evidence="8">Catalyzes the attachment of glycine to tRNA(Gly).</text>
</comment>
<dbReference type="GO" id="GO:0004820">
    <property type="term" value="F:glycine-tRNA ligase activity"/>
    <property type="evidence" value="ECO:0007669"/>
    <property type="project" value="UniProtKB-UniRule"/>
</dbReference>
<keyword evidence="11" id="KW-1185">Reference proteome</keyword>
<dbReference type="NCBIfam" id="NF003211">
    <property type="entry name" value="PRK04173.1"/>
    <property type="match status" value="1"/>
</dbReference>
<dbReference type="InterPro" id="IPR002315">
    <property type="entry name" value="tRNA-synt_gly"/>
</dbReference>
<dbReference type="InterPro" id="IPR022961">
    <property type="entry name" value="Gly_tRNA_ligase_bac"/>
</dbReference>
<feature type="binding site" evidence="8">
    <location>
        <begin position="280"/>
        <end position="281"/>
    </location>
    <ligand>
        <name>ATP</name>
        <dbReference type="ChEBI" id="CHEBI:30616"/>
    </ligand>
</feature>
<dbReference type="GO" id="GO:1990742">
    <property type="term" value="C:microvesicle"/>
    <property type="evidence" value="ECO:0007669"/>
    <property type="project" value="UniProtKB-ARBA"/>
</dbReference>
<dbReference type="NCBIfam" id="TIGR00389">
    <property type="entry name" value="glyS_dimeric"/>
    <property type="match status" value="1"/>
</dbReference>
<dbReference type="PROSITE" id="PS50862">
    <property type="entry name" value="AA_TRNA_LIGASE_II"/>
    <property type="match status" value="1"/>
</dbReference>
<keyword evidence="3 8" id="KW-0436">Ligase</keyword>
<dbReference type="EMBL" id="JADOUF010000001">
    <property type="protein sequence ID" value="MBG6138545.1"/>
    <property type="molecule type" value="Genomic_DNA"/>
</dbReference>
<dbReference type="PRINTS" id="PR01043">
    <property type="entry name" value="TRNASYNTHGLY"/>
</dbReference>
<sequence length="459" mass="52938">MSADRIDAIVSLCKRRGFVFPSSEIYGGTRSAWDYGPLGVELKDNVRRQWWKSMVQQREDVVGLDSAVILARDVWAASGHIAEFTDPLTECQSCHKRFRADHIEEEFAERYPDKVFALGDQNCPNCGNKGTFTEPKMFNGLMKTYLGPVESEEGLHYLRPETAQGIFVNYKNVETAARKKPPFGIAQVGKSFRNEITPGNFIFRTREFEQMEMEFFVVPGTDEQWHEYWLDERWNWYLDLGIKAENLRRYEHPKDKLSHYSKRTVDIEYRFRFGGTEFSELEGVANRTDFDLQTHSKHSGVDLSYFDQEKGERWTPYVIEPAAGLTRAVLAFLLEAYDVDEAPNTKGGVDSRTVMRFDPRLAPVKVAVLPLSRNERLSPKSKQLAADLRKRWVVDFDDAGAIGRRYRRQDEIGTPFCVTVDFDTLDDNAVTVRDRDTMAQERVSLDRLDLYLIERLPGC</sequence>
<evidence type="ECO:0000256" key="4">
    <source>
        <dbReference type="ARBA" id="ARBA00022741"/>
    </source>
</evidence>
<feature type="binding site" evidence="8">
    <location>
        <position position="161"/>
    </location>
    <ligand>
        <name>substrate</name>
    </ligand>
</feature>
<dbReference type="InterPro" id="IPR036621">
    <property type="entry name" value="Anticodon-bd_dom_sf"/>
</dbReference>
<dbReference type="AlphaFoldDB" id="A0A8J7GNT2"/>
<dbReference type="InterPro" id="IPR002314">
    <property type="entry name" value="aa-tRNA-synt_IIb"/>
</dbReference>
<evidence type="ECO:0000256" key="2">
    <source>
        <dbReference type="ARBA" id="ARBA00022490"/>
    </source>
</evidence>